<organism evidence="1 2">
    <name type="scientific">Paludibaculum fermentans</name>
    <dbReference type="NCBI Taxonomy" id="1473598"/>
    <lineage>
        <taxon>Bacteria</taxon>
        <taxon>Pseudomonadati</taxon>
        <taxon>Acidobacteriota</taxon>
        <taxon>Terriglobia</taxon>
        <taxon>Bryobacterales</taxon>
        <taxon>Bryobacteraceae</taxon>
        <taxon>Paludibaculum</taxon>
    </lineage>
</organism>
<dbReference type="EMBL" id="CP063849">
    <property type="protein sequence ID" value="QOY84908.1"/>
    <property type="molecule type" value="Genomic_DNA"/>
</dbReference>
<protein>
    <submittedName>
        <fullName evidence="1">Uncharacterized protein</fullName>
    </submittedName>
</protein>
<dbReference type="KEGG" id="pfer:IRI77_18800"/>
<proteinExistence type="predicted"/>
<keyword evidence="2" id="KW-1185">Reference proteome</keyword>
<dbReference type="AlphaFoldDB" id="A0A7S7SHQ1"/>
<evidence type="ECO:0000313" key="1">
    <source>
        <dbReference type="EMBL" id="QOY84908.1"/>
    </source>
</evidence>
<name>A0A7S7SHQ1_PALFE</name>
<gene>
    <name evidence="1" type="ORF">IRI77_18800</name>
</gene>
<reference evidence="1 2" key="1">
    <citation type="submission" date="2020-10" db="EMBL/GenBank/DDBJ databases">
        <title>Complete genome sequence of Paludibaculum fermentans P105T, a facultatively anaerobic acidobacterium capable of dissimilatory Fe(III) reduction.</title>
        <authorList>
            <person name="Dedysh S.N."/>
            <person name="Beletsky A.V."/>
            <person name="Kulichevskaya I.S."/>
            <person name="Mardanov A.V."/>
            <person name="Ravin N.V."/>
        </authorList>
    </citation>
    <scope>NUCLEOTIDE SEQUENCE [LARGE SCALE GENOMIC DNA]</scope>
    <source>
        <strain evidence="1 2">P105</strain>
    </source>
</reference>
<sequence>MIARAVVWGAVCAGMCGAASPPEDLMQRAAQAPPEIAAWLLMKQATPERIPSKERRMAVLEEAFELASRASMPYPLVRASEAVTFDSVAGKRQEASLQNLDGLGLQVRAVLAMMNLSPAKAQEMALSMQVPVPPKTTCADLLVARVDEYYGLALAIARRGFTAKQREEGRPAQYLAHIIAMSSTPGQLLGAVRLVSQFEAGEKDRAALMAALGSAMRTAGADPRAYAAVPELDDEVDVLAQGSPEGGALTEAYKAFVGVQTSKPCPADEAAATLLSKGPAKDLTRSLNELRMTSNSTEDDRPARFNVLLHRVESWRPEQGQDAMEFFQAKSAVYRSLLDTAPEDASLNGTIASFVGFLRDTPVKSEHPAEWLAQFRRVLQPWAPAGQRSVAMAREEIRRSGDALMSLLAESGESF</sequence>
<evidence type="ECO:0000313" key="2">
    <source>
        <dbReference type="Proteomes" id="UP000593892"/>
    </source>
</evidence>
<dbReference type="RefSeq" id="WP_194446578.1">
    <property type="nucleotide sequence ID" value="NZ_CP063849.1"/>
</dbReference>
<dbReference type="Proteomes" id="UP000593892">
    <property type="component" value="Chromosome"/>
</dbReference>
<accession>A0A7S7SHQ1</accession>